<feature type="transmembrane region" description="Helical" evidence="8">
    <location>
        <begin position="12"/>
        <end position="31"/>
    </location>
</feature>
<evidence type="ECO:0000313" key="10">
    <source>
        <dbReference type="Proteomes" id="UP000625711"/>
    </source>
</evidence>
<dbReference type="AlphaFoldDB" id="A0A834M625"/>
<name>A0A834M625_RHYFE</name>
<gene>
    <name evidence="9" type="ORF">GWI33_017589</name>
</gene>
<dbReference type="PANTHER" id="PTHR11048">
    <property type="entry name" value="PRENYLTRANSFERASES"/>
    <property type="match status" value="1"/>
</dbReference>
<keyword evidence="4" id="KW-0808">Transferase</keyword>
<dbReference type="Pfam" id="PF01040">
    <property type="entry name" value="UbiA"/>
    <property type="match status" value="1"/>
</dbReference>
<protein>
    <submittedName>
        <fullName evidence="9">Uncharacterized protein</fullName>
    </submittedName>
</protein>
<dbReference type="GO" id="GO:0005743">
    <property type="term" value="C:mitochondrial inner membrane"/>
    <property type="evidence" value="ECO:0007669"/>
    <property type="project" value="TreeGrafter"/>
</dbReference>
<feature type="transmembrane region" description="Helical" evidence="8">
    <location>
        <begin position="136"/>
        <end position="156"/>
    </location>
</feature>
<keyword evidence="5 8" id="KW-0812">Transmembrane</keyword>
<comment type="cofactor">
    <cofactor evidence="1">
        <name>Mg(2+)</name>
        <dbReference type="ChEBI" id="CHEBI:18420"/>
    </cofactor>
</comment>
<dbReference type="InterPro" id="IPR039653">
    <property type="entry name" value="Prenyltransferase"/>
</dbReference>
<comment type="caution">
    <text evidence="9">The sequence shown here is derived from an EMBL/GenBank/DDBJ whole genome shotgun (WGS) entry which is preliminary data.</text>
</comment>
<evidence type="ECO:0000256" key="5">
    <source>
        <dbReference type="ARBA" id="ARBA00022692"/>
    </source>
</evidence>
<evidence type="ECO:0000256" key="8">
    <source>
        <dbReference type="SAM" id="Phobius"/>
    </source>
</evidence>
<dbReference type="InterPro" id="IPR044878">
    <property type="entry name" value="UbiA_sf"/>
</dbReference>
<sequence>MKRVTYWPQLVLGFTFNWGALVGYSAIAGYIEPTICLPLYIAGVCWTIIYDTIYAHQDRVDDLKVGVKSTALKFNEDSQLWFSGFATLMTSSLLCAGIMSTQTWPYYTAVGLVTGHLAHQISTLKINNSSDCLKKFISNSWIGFILFSGIVLGNLLKTNVKSEETNRTEDSKSLVC</sequence>
<feature type="transmembrane region" description="Helical" evidence="8">
    <location>
        <begin position="37"/>
        <end position="55"/>
    </location>
</feature>
<dbReference type="Gene3D" id="1.10.357.140">
    <property type="entry name" value="UbiA prenyltransferase"/>
    <property type="match status" value="1"/>
</dbReference>
<keyword evidence="10" id="KW-1185">Reference proteome</keyword>
<dbReference type="GO" id="GO:0016765">
    <property type="term" value="F:transferase activity, transferring alkyl or aryl (other than methyl) groups"/>
    <property type="evidence" value="ECO:0007669"/>
    <property type="project" value="InterPro"/>
</dbReference>
<dbReference type="CDD" id="cd13959">
    <property type="entry name" value="PT_UbiA_COQ2"/>
    <property type="match status" value="1"/>
</dbReference>
<comment type="subcellular location">
    <subcellularLocation>
        <location evidence="2">Membrane</location>
        <topology evidence="2">Multi-pass membrane protein</topology>
    </subcellularLocation>
</comment>
<accession>A0A834M625</accession>
<dbReference type="Proteomes" id="UP000625711">
    <property type="component" value="Unassembled WGS sequence"/>
</dbReference>
<evidence type="ECO:0000256" key="4">
    <source>
        <dbReference type="ARBA" id="ARBA00022679"/>
    </source>
</evidence>
<keyword evidence="6 8" id="KW-1133">Transmembrane helix</keyword>
<evidence type="ECO:0000313" key="9">
    <source>
        <dbReference type="EMBL" id="KAF7269386.1"/>
    </source>
</evidence>
<dbReference type="Gene3D" id="1.20.120.1780">
    <property type="entry name" value="UbiA prenyltransferase"/>
    <property type="match status" value="1"/>
</dbReference>
<proteinExistence type="inferred from homology"/>
<evidence type="ECO:0000256" key="6">
    <source>
        <dbReference type="ARBA" id="ARBA00022989"/>
    </source>
</evidence>
<evidence type="ECO:0000256" key="2">
    <source>
        <dbReference type="ARBA" id="ARBA00004141"/>
    </source>
</evidence>
<reference evidence="9" key="1">
    <citation type="submission" date="2020-08" db="EMBL/GenBank/DDBJ databases">
        <title>Genome sequencing and assembly of the red palm weevil Rhynchophorus ferrugineus.</title>
        <authorList>
            <person name="Dias G.B."/>
            <person name="Bergman C.M."/>
            <person name="Manee M."/>
        </authorList>
    </citation>
    <scope>NUCLEOTIDE SEQUENCE</scope>
    <source>
        <strain evidence="9">AA-2017</strain>
        <tissue evidence="9">Whole larva</tissue>
    </source>
</reference>
<dbReference type="EMBL" id="JAACXV010014233">
    <property type="protein sequence ID" value="KAF7269386.1"/>
    <property type="molecule type" value="Genomic_DNA"/>
</dbReference>
<comment type="similarity">
    <text evidence="3">Belongs to the UbiA prenyltransferase family.</text>
</comment>
<dbReference type="GO" id="GO:0006744">
    <property type="term" value="P:ubiquinone biosynthetic process"/>
    <property type="evidence" value="ECO:0007669"/>
    <property type="project" value="TreeGrafter"/>
</dbReference>
<organism evidence="9 10">
    <name type="scientific">Rhynchophorus ferrugineus</name>
    <name type="common">Red palm weevil</name>
    <name type="synonym">Curculio ferrugineus</name>
    <dbReference type="NCBI Taxonomy" id="354439"/>
    <lineage>
        <taxon>Eukaryota</taxon>
        <taxon>Metazoa</taxon>
        <taxon>Ecdysozoa</taxon>
        <taxon>Arthropoda</taxon>
        <taxon>Hexapoda</taxon>
        <taxon>Insecta</taxon>
        <taxon>Pterygota</taxon>
        <taxon>Neoptera</taxon>
        <taxon>Endopterygota</taxon>
        <taxon>Coleoptera</taxon>
        <taxon>Polyphaga</taxon>
        <taxon>Cucujiformia</taxon>
        <taxon>Curculionidae</taxon>
        <taxon>Dryophthorinae</taxon>
        <taxon>Rhynchophorus</taxon>
    </lineage>
</organism>
<evidence type="ECO:0000256" key="1">
    <source>
        <dbReference type="ARBA" id="ARBA00001946"/>
    </source>
</evidence>
<keyword evidence="7 8" id="KW-0472">Membrane</keyword>
<evidence type="ECO:0000256" key="3">
    <source>
        <dbReference type="ARBA" id="ARBA00005985"/>
    </source>
</evidence>
<evidence type="ECO:0000256" key="7">
    <source>
        <dbReference type="ARBA" id="ARBA00023136"/>
    </source>
</evidence>
<feature type="transmembrane region" description="Helical" evidence="8">
    <location>
        <begin position="80"/>
        <end position="100"/>
    </location>
</feature>
<dbReference type="InterPro" id="IPR000537">
    <property type="entry name" value="UbiA_prenyltransferase"/>
</dbReference>
<dbReference type="PANTHER" id="PTHR11048:SF28">
    <property type="entry name" value="4-HYDROXYBENZOATE POLYPRENYLTRANSFERASE, MITOCHONDRIAL"/>
    <property type="match status" value="1"/>
</dbReference>
<dbReference type="OrthoDB" id="18170at2759"/>
<dbReference type="FunFam" id="1.20.120.1780:FF:000001">
    <property type="entry name" value="4-hydroxybenzoate octaprenyltransferase"/>
    <property type="match status" value="1"/>
</dbReference>